<dbReference type="Proteomes" id="UP000479043">
    <property type="component" value="Unassembled WGS sequence"/>
</dbReference>
<accession>A0A6L8LQ99</accession>
<keyword evidence="4" id="KW-1185">Reference proteome</keyword>
<organism evidence="3 4">
    <name type="scientific">Thalassovita mangrovi</name>
    <dbReference type="NCBI Taxonomy" id="2692236"/>
    <lineage>
        <taxon>Bacteria</taxon>
        <taxon>Pseudomonadati</taxon>
        <taxon>Pseudomonadota</taxon>
        <taxon>Alphaproteobacteria</taxon>
        <taxon>Rhodobacterales</taxon>
        <taxon>Roseobacteraceae</taxon>
        <taxon>Thalassovita</taxon>
    </lineage>
</organism>
<evidence type="ECO:0000256" key="1">
    <source>
        <dbReference type="SAM" id="MobiDB-lite"/>
    </source>
</evidence>
<keyword evidence="2" id="KW-1133">Transmembrane helix</keyword>
<feature type="region of interest" description="Disordered" evidence="1">
    <location>
        <begin position="142"/>
        <end position="180"/>
    </location>
</feature>
<dbReference type="RefSeq" id="WP_160975163.1">
    <property type="nucleotide sequence ID" value="NZ_WWEN01000010.1"/>
</dbReference>
<gene>
    <name evidence="3" type="ORF">GR167_18205</name>
</gene>
<keyword evidence="2" id="KW-0812">Transmembrane</keyword>
<protein>
    <submittedName>
        <fullName evidence="3">Uncharacterized protein</fullName>
    </submittedName>
</protein>
<name>A0A6L8LQ99_9RHOB</name>
<feature type="transmembrane region" description="Helical" evidence="2">
    <location>
        <begin position="29"/>
        <end position="49"/>
    </location>
</feature>
<proteinExistence type="predicted"/>
<keyword evidence="2" id="KW-0472">Membrane</keyword>
<evidence type="ECO:0000313" key="4">
    <source>
        <dbReference type="Proteomes" id="UP000479043"/>
    </source>
</evidence>
<evidence type="ECO:0000256" key="2">
    <source>
        <dbReference type="SAM" id="Phobius"/>
    </source>
</evidence>
<sequence>MTESQKRRPATPLGLYDKPSRDRVTTIEIVAIVLSLVWLLLAGWFFMTLETPEGAEGTDSLRFLMTVLVLFLPVAMIWVAATAARSSRIMREESARLQAAIDAIRQAYLAQAQGRDLSSEPSVTRKLDEIADAQRKTETALATFTSKRDHGSGAIRPVVQKSEPEDARNQAPLPLGTPAEEIGPPLARADFIRAMNFPETAEDEKGFIALRKALKDRQAAQLIQASQDVLTLLSQDGIYMDDLRPDMTRPDIWRRFAAGERGRSIAKIGGIHDRSSLALTAGRMKQDPIFRDAAHHFLRRFDKMFQEFEQTASDTDISELSETRTARAFMLLGRVAGIFD</sequence>
<evidence type="ECO:0000313" key="3">
    <source>
        <dbReference type="EMBL" id="MYM57256.1"/>
    </source>
</evidence>
<feature type="transmembrane region" description="Helical" evidence="2">
    <location>
        <begin position="61"/>
        <end position="81"/>
    </location>
</feature>
<reference evidence="3 4" key="1">
    <citation type="submission" date="2020-01" db="EMBL/GenBank/DDBJ databases">
        <authorList>
            <person name="Chen S."/>
        </authorList>
    </citation>
    <scope>NUCLEOTIDE SEQUENCE [LARGE SCALE GENOMIC DNA]</scope>
    <source>
        <strain evidence="3 4">GS-10</strain>
    </source>
</reference>
<dbReference type="EMBL" id="WWEN01000010">
    <property type="protein sequence ID" value="MYM57256.1"/>
    <property type="molecule type" value="Genomic_DNA"/>
</dbReference>
<dbReference type="AlphaFoldDB" id="A0A6L8LQ99"/>
<comment type="caution">
    <text evidence="3">The sequence shown here is derived from an EMBL/GenBank/DDBJ whole genome shotgun (WGS) entry which is preliminary data.</text>
</comment>